<keyword evidence="1" id="KW-1185">Reference proteome</keyword>
<evidence type="ECO:0000313" key="1">
    <source>
        <dbReference type="Proteomes" id="UP000887565"/>
    </source>
</evidence>
<sequence>MSWTAGIETPAAFKRRWKRSALRLRLFIKQQKATMAKMRSNTIRQMQMINVHCITSSHRCSTVQMNFSLFGHVCSLNR</sequence>
<organism evidence="1 2">
    <name type="scientific">Romanomermis culicivorax</name>
    <name type="common">Nematode worm</name>
    <dbReference type="NCBI Taxonomy" id="13658"/>
    <lineage>
        <taxon>Eukaryota</taxon>
        <taxon>Metazoa</taxon>
        <taxon>Ecdysozoa</taxon>
        <taxon>Nematoda</taxon>
        <taxon>Enoplea</taxon>
        <taxon>Dorylaimia</taxon>
        <taxon>Mermithida</taxon>
        <taxon>Mermithoidea</taxon>
        <taxon>Mermithidae</taxon>
        <taxon>Romanomermis</taxon>
    </lineage>
</organism>
<accession>A0A915JDF1</accession>
<protein>
    <submittedName>
        <fullName evidence="2">Uncharacterized protein</fullName>
    </submittedName>
</protein>
<dbReference type="AlphaFoldDB" id="A0A915JDF1"/>
<reference evidence="2" key="1">
    <citation type="submission" date="2022-11" db="UniProtKB">
        <authorList>
            <consortium name="WormBaseParasite"/>
        </authorList>
    </citation>
    <scope>IDENTIFICATION</scope>
</reference>
<proteinExistence type="predicted"/>
<name>A0A915JDF1_ROMCU</name>
<dbReference type="Proteomes" id="UP000887565">
    <property type="component" value="Unplaced"/>
</dbReference>
<dbReference type="WBParaSite" id="nRc.2.0.1.t24197-RA">
    <property type="protein sequence ID" value="nRc.2.0.1.t24197-RA"/>
    <property type="gene ID" value="nRc.2.0.1.g24197"/>
</dbReference>
<evidence type="ECO:0000313" key="2">
    <source>
        <dbReference type="WBParaSite" id="nRc.2.0.1.t24197-RA"/>
    </source>
</evidence>